<name>A0A8H7AQM9_9EURO</name>
<proteinExistence type="predicted"/>
<reference evidence="1" key="1">
    <citation type="submission" date="2020-02" db="EMBL/GenBank/DDBJ databases">
        <authorList>
            <person name="Palmer J.M."/>
        </authorList>
    </citation>
    <scope>NUCLEOTIDE SEQUENCE</scope>
    <source>
        <strain evidence="1">EPUS1.4</strain>
        <tissue evidence="1">Thallus</tissue>
    </source>
</reference>
<keyword evidence="2" id="KW-1185">Reference proteome</keyword>
<dbReference type="EMBL" id="JAACFV010000020">
    <property type="protein sequence ID" value="KAF7511411.1"/>
    <property type="molecule type" value="Genomic_DNA"/>
</dbReference>
<dbReference type="AlphaFoldDB" id="A0A8H7AQM9"/>
<organism evidence="1 2">
    <name type="scientific">Endocarpon pusillum</name>
    <dbReference type="NCBI Taxonomy" id="364733"/>
    <lineage>
        <taxon>Eukaryota</taxon>
        <taxon>Fungi</taxon>
        <taxon>Dikarya</taxon>
        <taxon>Ascomycota</taxon>
        <taxon>Pezizomycotina</taxon>
        <taxon>Eurotiomycetes</taxon>
        <taxon>Chaetothyriomycetidae</taxon>
        <taxon>Verrucariales</taxon>
        <taxon>Verrucariaceae</taxon>
        <taxon>Endocarpon</taxon>
    </lineage>
</organism>
<comment type="caution">
    <text evidence="1">The sequence shown here is derived from an EMBL/GenBank/DDBJ whole genome shotgun (WGS) entry which is preliminary data.</text>
</comment>
<sequence length="206" mass="23307">MLEGLKEVDEGRLIQEYESAKLSSFVATRKESSAVAWSLVGSATLGWLARAYGSLACLILAKLGAAEDGSVCGSKEEVRRWQPNQHLPRSPSPEEDAVAAEVVFSVLALDYFNFWKYSPRCAFLYAVLPSIWNGTIRMRSTEGIQEVASDIHQARSLECLHKHRSIKHTKVLQGRKSHYRYTMHAFHKEQRFLLGVWRAELQALRS</sequence>
<accession>A0A8H7AQM9</accession>
<evidence type="ECO:0000313" key="2">
    <source>
        <dbReference type="Proteomes" id="UP000606974"/>
    </source>
</evidence>
<evidence type="ECO:0000313" key="1">
    <source>
        <dbReference type="EMBL" id="KAF7511411.1"/>
    </source>
</evidence>
<gene>
    <name evidence="1" type="ORF">GJ744_004600</name>
</gene>
<protein>
    <submittedName>
        <fullName evidence="1">Uncharacterized protein</fullName>
    </submittedName>
</protein>
<dbReference type="Proteomes" id="UP000606974">
    <property type="component" value="Unassembled WGS sequence"/>
</dbReference>